<accession>A0A8S5VGS5</accession>
<protein>
    <submittedName>
        <fullName evidence="1">Uncharacterized protein</fullName>
    </submittedName>
</protein>
<sequence length="87" mass="10334">MNHRSDIIYFERHKFLVNAISKYTDYLRSLNLTKKDFYKELYNYITRWKDIKISTSINAIDPAIREAAKEDINYLNLISNDLSKLAA</sequence>
<evidence type="ECO:0000313" key="1">
    <source>
        <dbReference type="EMBL" id="DAG05878.1"/>
    </source>
</evidence>
<dbReference type="EMBL" id="BK016265">
    <property type="protein sequence ID" value="DAG05878.1"/>
    <property type="molecule type" value="Genomic_DNA"/>
</dbReference>
<organism evidence="1">
    <name type="scientific">Myoviridae sp. ctkfK18</name>
    <dbReference type="NCBI Taxonomy" id="2825165"/>
    <lineage>
        <taxon>Viruses</taxon>
        <taxon>Duplodnaviria</taxon>
        <taxon>Heunggongvirae</taxon>
        <taxon>Uroviricota</taxon>
        <taxon>Caudoviricetes</taxon>
    </lineage>
</organism>
<proteinExistence type="predicted"/>
<name>A0A8S5VGS5_9CAUD</name>
<reference evidence="1" key="1">
    <citation type="journal article" date="2021" name="Proc. Natl. Acad. Sci. U.S.A.">
        <title>A Catalog of Tens of Thousands of Viruses from Human Metagenomes Reveals Hidden Associations with Chronic Diseases.</title>
        <authorList>
            <person name="Tisza M.J."/>
            <person name="Buck C.B."/>
        </authorList>
    </citation>
    <scope>NUCLEOTIDE SEQUENCE</scope>
    <source>
        <strain evidence="1">CtkfK18</strain>
    </source>
</reference>